<proteinExistence type="predicted"/>
<dbReference type="STRING" id="1385514.N782_08155"/>
<dbReference type="InterPro" id="IPR019644">
    <property type="entry name" value="DUF2508"/>
</dbReference>
<organism evidence="1 2">
    <name type="scientific">Pontibacillus yanchengensis Y32</name>
    <dbReference type="NCBI Taxonomy" id="1385514"/>
    <lineage>
        <taxon>Bacteria</taxon>
        <taxon>Bacillati</taxon>
        <taxon>Bacillota</taxon>
        <taxon>Bacilli</taxon>
        <taxon>Bacillales</taxon>
        <taxon>Bacillaceae</taxon>
        <taxon>Pontibacillus</taxon>
    </lineage>
</organism>
<dbReference type="AlphaFoldDB" id="A0A0A2TAJ5"/>
<gene>
    <name evidence="1" type="ORF">N782_08155</name>
</gene>
<evidence type="ECO:0000313" key="1">
    <source>
        <dbReference type="EMBL" id="KGP71433.1"/>
    </source>
</evidence>
<dbReference type="Pfam" id="PF10704">
    <property type="entry name" value="DUF2508"/>
    <property type="match status" value="1"/>
</dbReference>
<keyword evidence="2" id="KW-1185">Reference proteome</keyword>
<dbReference type="OrthoDB" id="2166610at2"/>
<protein>
    <recommendedName>
        <fullName evidence="3">DUF2508 domain-containing protein</fullName>
    </recommendedName>
</protein>
<sequence>MFKRKKTKQKELYDQQLLTQINQLKQEWMSLQKIMDHSIDESESGRRDLILSEAKYFYLLREARKRNVSAR</sequence>
<dbReference type="eggNOG" id="ENOG5033B6J">
    <property type="taxonomic scope" value="Bacteria"/>
</dbReference>
<evidence type="ECO:0000313" key="2">
    <source>
        <dbReference type="Proteomes" id="UP000030147"/>
    </source>
</evidence>
<reference evidence="1 2" key="1">
    <citation type="journal article" date="2015" name="Stand. Genomic Sci.">
        <title>High quality draft genome sequence of the moderately halophilic bacterium Pontibacillus yanchengensis Y32(T) and comparison among Pontibacillus genomes.</title>
        <authorList>
            <person name="Huang J."/>
            <person name="Qiao Z.X."/>
            <person name="Tang J.W."/>
            <person name="Wang G."/>
        </authorList>
    </citation>
    <scope>NUCLEOTIDE SEQUENCE [LARGE SCALE GENOMIC DNA]</scope>
    <source>
        <strain evidence="1 2">Y32</strain>
    </source>
</reference>
<dbReference type="EMBL" id="AVBF01000064">
    <property type="protein sequence ID" value="KGP71433.1"/>
    <property type="molecule type" value="Genomic_DNA"/>
</dbReference>
<comment type="caution">
    <text evidence="1">The sequence shown here is derived from an EMBL/GenBank/DDBJ whole genome shotgun (WGS) entry which is preliminary data.</text>
</comment>
<name>A0A0A2TAJ5_9BACI</name>
<evidence type="ECO:0008006" key="3">
    <source>
        <dbReference type="Google" id="ProtNLM"/>
    </source>
</evidence>
<accession>A0A0A2TAJ5</accession>
<dbReference type="RefSeq" id="WP_036822998.1">
    <property type="nucleotide sequence ID" value="NZ_AVBF01000064.1"/>
</dbReference>
<dbReference type="Proteomes" id="UP000030147">
    <property type="component" value="Unassembled WGS sequence"/>
</dbReference>